<evidence type="ECO:0000256" key="2">
    <source>
        <dbReference type="ARBA" id="ARBA00022475"/>
    </source>
</evidence>
<dbReference type="InterPro" id="IPR037185">
    <property type="entry name" value="EmrE-like"/>
</dbReference>
<feature type="transmembrane region" description="Helical" evidence="6">
    <location>
        <begin position="78"/>
        <end position="98"/>
    </location>
</feature>
<name>A0A1H6CTG1_9HYPH</name>
<dbReference type="Proteomes" id="UP000236743">
    <property type="component" value="Unassembled WGS sequence"/>
</dbReference>
<evidence type="ECO:0000256" key="5">
    <source>
        <dbReference type="ARBA" id="ARBA00023136"/>
    </source>
</evidence>
<keyword evidence="2" id="KW-1003">Cell membrane</keyword>
<feature type="transmembrane region" description="Helical" evidence="6">
    <location>
        <begin position="52"/>
        <end position="71"/>
    </location>
</feature>
<evidence type="ECO:0008006" key="9">
    <source>
        <dbReference type="Google" id="ProtNLM"/>
    </source>
</evidence>
<dbReference type="OrthoDB" id="517481at2"/>
<dbReference type="GO" id="GO:0005886">
    <property type="term" value="C:plasma membrane"/>
    <property type="evidence" value="ECO:0007669"/>
    <property type="project" value="UniProtKB-SubCell"/>
</dbReference>
<keyword evidence="8" id="KW-1185">Reference proteome</keyword>
<evidence type="ECO:0000256" key="4">
    <source>
        <dbReference type="ARBA" id="ARBA00022989"/>
    </source>
</evidence>
<evidence type="ECO:0000256" key="3">
    <source>
        <dbReference type="ARBA" id="ARBA00022692"/>
    </source>
</evidence>
<evidence type="ECO:0000313" key="8">
    <source>
        <dbReference type="Proteomes" id="UP000236743"/>
    </source>
</evidence>
<protein>
    <recommendedName>
        <fullName evidence="9">EamA-like transporter family protein</fullName>
    </recommendedName>
</protein>
<evidence type="ECO:0000256" key="1">
    <source>
        <dbReference type="ARBA" id="ARBA00004651"/>
    </source>
</evidence>
<keyword evidence="5 6" id="KW-0472">Membrane</keyword>
<gene>
    <name evidence="7" type="ORF">SAMN04488115_112103</name>
</gene>
<dbReference type="RefSeq" id="WP_103874970.1">
    <property type="nucleotide sequence ID" value="NZ_FNUY01000012.1"/>
</dbReference>
<dbReference type="SUPFAM" id="SSF103481">
    <property type="entry name" value="Multidrug resistance efflux transporter EmrE"/>
    <property type="match status" value="1"/>
</dbReference>
<dbReference type="PANTHER" id="PTHR30561:SF9">
    <property type="entry name" value="4-AMINO-4-DEOXY-L-ARABINOSE-PHOSPHOUNDECAPRENOL FLIPPASE SUBUNIT ARNF-RELATED"/>
    <property type="match status" value="1"/>
</dbReference>
<dbReference type="InterPro" id="IPR000390">
    <property type="entry name" value="Small_drug/metabolite_transptr"/>
</dbReference>
<dbReference type="PANTHER" id="PTHR30561">
    <property type="entry name" value="SMR FAMILY PROTON-DEPENDENT DRUG EFFLUX TRANSPORTER SUGE"/>
    <property type="match status" value="1"/>
</dbReference>
<feature type="transmembrane region" description="Helical" evidence="6">
    <location>
        <begin position="104"/>
        <end position="121"/>
    </location>
</feature>
<evidence type="ECO:0000313" key="7">
    <source>
        <dbReference type="EMBL" id="SEG76371.1"/>
    </source>
</evidence>
<dbReference type="AlphaFoldDB" id="A0A1H6CTG1"/>
<sequence>MNSNIPLILFTVLTNAAAQLMLKRGMTTGVGNLDVANDGLISTVFRVVFNPFVFAGLCTFVISMASHLIVLSKVQISYAYPFLSLAYVVVAVYAYFVFQEDLSPARIAGIGFIVLGTIFIAQS</sequence>
<evidence type="ECO:0000256" key="6">
    <source>
        <dbReference type="SAM" id="Phobius"/>
    </source>
</evidence>
<proteinExistence type="predicted"/>
<organism evidence="7 8">
    <name type="scientific">Bosea lathyri</name>
    <dbReference type="NCBI Taxonomy" id="1036778"/>
    <lineage>
        <taxon>Bacteria</taxon>
        <taxon>Pseudomonadati</taxon>
        <taxon>Pseudomonadota</taxon>
        <taxon>Alphaproteobacteria</taxon>
        <taxon>Hyphomicrobiales</taxon>
        <taxon>Boseaceae</taxon>
        <taxon>Bosea</taxon>
    </lineage>
</organism>
<keyword evidence="3 6" id="KW-0812">Transmembrane</keyword>
<accession>A0A1H6CTG1</accession>
<dbReference type="Gene3D" id="1.10.3730.20">
    <property type="match status" value="1"/>
</dbReference>
<keyword evidence="4 6" id="KW-1133">Transmembrane helix</keyword>
<dbReference type="GO" id="GO:0022857">
    <property type="term" value="F:transmembrane transporter activity"/>
    <property type="evidence" value="ECO:0007669"/>
    <property type="project" value="InterPro"/>
</dbReference>
<comment type="subcellular location">
    <subcellularLocation>
        <location evidence="1">Cell membrane</location>
        <topology evidence="1">Multi-pass membrane protein</topology>
    </subcellularLocation>
</comment>
<reference evidence="7 8" key="1">
    <citation type="submission" date="2016-10" db="EMBL/GenBank/DDBJ databases">
        <authorList>
            <person name="de Groot N.N."/>
        </authorList>
    </citation>
    <scope>NUCLEOTIDE SEQUENCE [LARGE SCALE GENOMIC DNA]</scope>
    <source>
        <strain evidence="7 8">DSM 26656</strain>
    </source>
</reference>
<dbReference type="EMBL" id="FNUY01000012">
    <property type="protein sequence ID" value="SEG76371.1"/>
    <property type="molecule type" value="Genomic_DNA"/>
</dbReference>